<evidence type="ECO:0000313" key="2">
    <source>
        <dbReference type="Proteomes" id="UP000000461"/>
    </source>
</evidence>
<accession>K4JSR3</accession>
<proteinExistence type="predicted"/>
<reference evidence="1 2" key="1">
    <citation type="journal article" date="2012" name="BMC Genomics">
        <title>The Caulobacter crescentus phage phiCbK: genomics of a canonical phage.</title>
        <authorList>
            <person name="Gill J.J."/>
            <person name="Berry J.D."/>
            <person name="Russell W.K."/>
            <person name="Lessor L."/>
            <person name="Escobar Garcia D.A."/>
            <person name="Hernandez D."/>
            <person name="Kane A."/>
            <person name="Keene J."/>
            <person name="Maddox M."/>
            <person name="Martin R."/>
            <person name="Mohan S."/>
            <person name="Thorn A.M."/>
            <person name="Russell D.H."/>
            <person name="Young R."/>
        </authorList>
    </citation>
    <scope>NUCLEOTIDE SEQUENCE [LARGE SCALE GENOMIC DNA]</scope>
</reference>
<sequence>MVTSHVSLKKVTTGFGLTPSAIPGVTIVLPTISQVIHPRIQARIDKLTLQYKQAKDRARRRQSFKLQALLDETLPGKVVFHRTAGGFYKADFTGTVEEFQAMSRLLLHPLFLHAWGIRSLKPLIADGALVVEAMDEYCRPLTVRFVDNIWTYDDA</sequence>
<gene>
    <name evidence="1" type="ORF">CcrRogue_gp316</name>
</gene>
<keyword evidence="2" id="KW-1185">Reference proteome</keyword>
<organism evidence="1 2">
    <name type="scientific">Caulobacter phage CcrRogue</name>
    <dbReference type="NCBI Taxonomy" id="2927986"/>
    <lineage>
        <taxon>Viruses</taxon>
        <taxon>Duplodnaviria</taxon>
        <taxon>Heunggongvirae</taxon>
        <taxon>Uroviricota</taxon>
        <taxon>Caudoviricetes</taxon>
        <taxon>Jeanschmidtviridae</taxon>
        <taxon>Poindextervirus</taxon>
        <taxon>Poindextervirus rogue</taxon>
    </lineage>
</organism>
<evidence type="ECO:0000313" key="1">
    <source>
        <dbReference type="EMBL" id="AFU86798.1"/>
    </source>
</evidence>
<dbReference type="KEGG" id="vg:13996097"/>
<protein>
    <submittedName>
        <fullName evidence="1">Uncharacterized protein</fullName>
    </submittedName>
</protein>
<dbReference type="Proteomes" id="UP000000461">
    <property type="component" value="Segment"/>
</dbReference>
<dbReference type="EMBL" id="JX100814">
    <property type="protein sequence ID" value="AFU86798.1"/>
    <property type="molecule type" value="Genomic_DNA"/>
</dbReference>
<name>K4JSR3_9CAUD</name>